<comment type="similarity">
    <text evidence="1">Belongs to the TolB family.</text>
</comment>
<dbReference type="Pfam" id="PF07676">
    <property type="entry name" value="PD40"/>
    <property type="match status" value="3"/>
</dbReference>
<dbReference type="PROSITE" id="PS51257">
    <property type="entry name" value="PROKAR_LIPOPROTEIN"/>
    <property type="match status" value="1"/>
</dbReference>
<dbReference type="EMBL" id="JADEWZ010000066">
    <property type="protein sequence ID" value="MBE9118887.1"/>
    <property type="molecule type" value="Genomic_DNA"/>
</dbReference>
<gene>
    <name evidence="2" type="ORF">IQ249_23645</name>
</gene>
<dbReference type="InterPro" id="IPR011659">
    <property type="entry name" value="WD40"/>
</dbReference>
<accession>A0A8J7E2K8</accession>
<dbReference type="RefSeq" id="WP_194031991.1">
    <property type="nucleotide sequence ID" value="NZ_JADEWZ010000066.1"/>
</dbReference>
<dbReference type="SUPFAM" id="SSF82171">
    <property type="entry name" value="DPP6 N-terminal domain-like"/>
    <property type="match status" value="1"/>
</dbReference>
<name>A0A8J7E2K8_9CYAN</name>
<dbReference type="InterPro" id="IPR011042">
    <property type="entry name" value="6-blade_b-propeller_TolB-like"/>
</dbReference>
<dbReference type="Proteomes" id="UP000654482">
    <property type="component" value="Unassembled WGS sequence"/>
</dbReference>
<dbReference type="Gene3D" id="2.120.10.30">
    <property type="entry name" value="TolB, C-terminal domain"/>
    <property type="match status" value="1"/>
</dbReference>
<sequence>MHQSLKVWGLLSCIVLLGCQDGGSITPPPQNLGTSLNTKTAEQSPHLNYSGRYLAFASDRHTARGIFVYDLQRRSFLPLPGLNQPGVYHDQPDISADGRYIVYLSEQGGKTDVLVYDRARSRTENLTKNKVGQVRSPTISGNGRFVAFETNRSGQWDIELYDRGVGIDLSLPQAQPNPKSD</sequence>
<evidence type="ECO:0000256" key="1">
    <source>
        <dbReference type="ARBA" id="ARBA00009820"/>
    </source>
</evidence>
<evidence type="ECO:0000313" key="2">
    <source>
        <dbReference type="EMBL" id="MBE9118887.1"/>
    </source>
</evidence>
<evidence type="ECO:0000313" key="3">
    <source>
        <dbReference type="Proteomes" id="UP000654482"/>
    </source>
</evidence>
<dbReference type="PANTHER" id="PTHR36842">
    <property type="entry name" value="PROTEIN TOLB HOMOLOG"/>
    <property type="match status" value="1"/>
</dbReference>
<reference evidence="2" key="1">
    <citation type="submission" date="2020-10" db="EMBL/GenBank/DDBJ databases">
        <authorList>
            <person name="Castelo-Branco R."/>
            <person name="Eusebio N."/>
            <person name="Adriana R."/>
            <person name="Vieira A."/>
            <person name="Brugerolle De Fraissinette N."/>
            <person name="Rezende De Castro R."/>
            <person name="Schneider M.P."/>
            <person name="Vasconcelos V."/>
            <person name="Leao P.N."/>
        </authorList>
    </citation>
    <scope>NUCLEOTIDE SEQUENCE</scope>
    <source>
        <strain evidence="2">LEGE 07157</strain>
    </source>
</reference>
<protein>
    <submittedName>
        <fullName evidence="2">PD40 domain-containing protein</fullName>
    </submittedName>
</protein>
<dbReference type="PANTHER" id="PTHR36842:SF1">
    <property type="entry name" value="PROTEIN TOLB"/>
    <property type="match status" value="1"/>
</dbReference>
<organism evidence="2 3">
    <name type="scientific">Lusitaniella coriacea LEGE 07157</name>
    <dbReference type="NCBI Taxonomy" id="945747"/>
    <lineage>
        <taxon>Bacteria</taxon>
        <taxon>Bacillati</taxon>
        <taxon>Cyanobacteriota</taxon>
        <taxon>Cyanophyceae</taxon>
        <taxon>Spirulinales</taxon>
        <taxon>Lusitaniellaceae</taxon>
        <taxon>Lusitaniella</taxon>
    </lineage>
</organism>
<dbReference type="AlphaFoldDB" id="A0A8J7E2K8"/>
<comment type="caution">
    <text evidence="2">The sequence shown here is derived from an EMBL/GenBank/DDBJ whole genome shotgun (WGS) entry which is preliminary data.</text>
</comment>
<proteinExistence type="inferred from homology"/>
<keyword evidence="3" id="KW-1185">Reference proteome</keyword>